<feature type="domain" description="HTH araC/xylS-type" evidence="4">
    <location>
        <begin position="197"/>
        <end position="292"/>
    </location>
</feature>
<dbReference type="GO" id="GO:0003700">
    <property type="term" value="F:DNA-binding transcription factor activity"/>
    <property type="evidence" value="ECO:0007669"/>
    <property type="project" value="InterPro"/>
</dbReference>
<keyword evidence="6" id="KW-1185">Reference proteome</keyword>
<dbReference type="InterPro" id="IPR018060">
    <property type="entry name" value="HTH_AraC"/>
</dbReference>
<dbReference type="EMBL" id="JACCBD010000001">
    <property type="protein sequence ID" value="NYD25340.1"/>
    <property type="molecule type" value="Genomic_DNA"/>
</dbReference>
<dbReference type="InterPro" id="IPR050204">
    <property type="entry name" value="AraC_XylS_family_regulators"/>
</dbReference>
<evidence type="ECO:0000256" key="3">
    <source>
        <dbReference type="ARBA" id="ARBA00023163"/>
    </source>
</evidence>
<dbReference type="PROSITE" id="PS00041">
    <property type="entry name" value="HTH_ARAC_FAMILY_1"/>
    <property type="match status" value="1"/>
</dbReference>
<dbReference type="SMART" id="SM00342">
    <property type="entry name" value="HTH_ARAC"/>
    <property type="match status" value="1"/>
</dbReference>
<dbReference type="GO" id="GO:0043565">
    <property type="term" value="F:sequence-specific DNA binding"/>
    <property type="evidence" value="ECO:0007669"/>
    <property type="project" value="InterPro"/>
</dbReference>
<dbReference type="PROSITE" id="PS01124">
    <property type="entry name" value="HTH_ARAC_FAMILY_2"/>
    <property type="match status" value="1"/>
</dbReference>
<name>A0A852R8W4_9MICO</name>
<reference evidence="5 6" key="1">
    <citation type="submission" date="2020-07" db="EMBL/GenBank/DDBJ databases">
        <title>Sequencing the genomes of 1000 actinobacteria strains.</title>
        <authorList>
            <person name="Klenk H.-P."/>
        </authorList>
    </citation>
    <scope>NUCLEOTIDE SEQUENCE [LARGE SCALE GENOMIC DNA]</scope>
    <source>
        <strain evidence="5 6">DSM 17380</strain>
    </source>
</reference>
<dbReference type="SUPFAM" id="SSF46689">
    <property type="entry name" value="Homeodomain-like"/>
    <property type="match status" value="2"/>
</dbReference>
<keyword evidence="1" id="KW-0805">Transcription regulation</keyword>
<proteinExistence type="predicted"/>
<sequence length="292" mass="30605">MQNTATAPLGTLLESIDVVVTRTTRVALSRGRRTVTPAGAVTLLYVVSGTLGGDSATSCATDPRSGGRIVARGHVSEFPAGAALFTMGTVPLEFEAQSDAELVVVTVELNETAHRLRRLLPDPLTITDFSRLDPALASLASNMGAGGSPAPVVAAGGGEVVCRLMARTLLVGVLRAWVSAGCAPSGWTARVADPYLDPVLSAIHSDPGGDWSLDALASLGAMSRSAFARRFREVVGSSPGQYITGVRMEDAKRRLSHGATVTQTSRELGYASDEGFSRAFRRHTGVSPSRWE</sequence>
<dbReference type="AlphaFoldDB" id="A0A852R8W4"/>
<keyword evidence="3" id="KW-0804">Transcription</keyword>
<keyword evidence="2 5" id="KW-0238">DNA-binding</keyword>
<evidence type="ECO:0000313" key="6">
    <source>
        <dbReference type="Proteomes" id="UP000586095"/>
    </source>
</evidence>
<comment type="caution">
    <text evidence="5">The sequence shown here is derived from an EMBL/GenBank/DDBJ whole genome shotgun (WGS) entry which is preliminary data.</text>
</comment>
<dbReference type="Gene3D" id="1.10.10.60">
    <property type="entry name" value="Homeodomain-like"/>
    <property type="match status" value="2"/>
</dbReference>
<dbReference type="InterPro" id="IPR018062">
    <property type="entry name" value="HTH_AraC-typ_CS"/>
</dbReference>
<dbReference type="PANTHER" id="PTHR46796:SF13">
    <property type="entry name" value="HTH-TYPE TRANSCRIPTIONAL ACTIVATOR RHAS"/>
    <property type="match status" value="1"/>
</dbReference>
<organism evidence="5 6">
    <name type="scientific">Leucobacter aridicollis</name>
    <dbReference type="NCBI Taxonomy" id="283878"/>
    <lineage>
        <taxon>Bacteria</taxon>
        <taxon>Bacillati</taxon>
        <taxon>Actinomycetota</taxon>
        <taxon>Actinomycetes</taxon>
        <taxon>Micrococcales</taxon>
        <taxon>Microbacteriaceae</taxon>
        <taxon>Leucobacter</taxon>
    </lineage>
</organism>
<evidence type="ECO:0000259" key="4">
    <source>
        <dbReference type="PROSITE" id="PS01124"/>
    </source>
</evidence>
<dbReference type="Proteomes" id="UP000586095">
    <property type="component" value="Unassembled WGS sequence"/>
</dbReference>
<dbReference type="RefSeq" id="WP_185985849.1">
    <property type="nucleotide sequence ID" value="NZ_BAAALZ010000003.1"/>
</dbReference>
<dbReference type="Pfam" id="PF12833">
    <property type="entry name" value="HTH_18"/>
    <property type="match status" value="1"/>
</dbReference>
<dbReference type="InterPro" id="IPR009057">
    <property type="entry name" value="Homeodomain-like_sf"/>
</dbReference>
<dbReference type="PANTHER" id="PTHR46796">
    <property type="entry name" value="HTH-TYPE TRANSCRIPTIONAL ACTIVATOR RHAS-RELATED"/>
    <property type="match status" value="1"/>
</dbReference>
<accession>A0A852R8W4</accession>
<evidence type="ECO:0000256" key="1">
    <source>
        <dbReference type="ARBA" id="ARBA00023015"/>
    </source>
</evidence>
<evidence type="ECO:0000313" key="5">
    <source>
        <dbReference type="EMBL" id="NYD25340.1"/>
    </source>
</evidence>
<gene>
    <name evidence="5" type="ORF">BJ960_000143</name>
</gene>
<protein>
    <submittedName>
        <fullName evidence="5">AraC-like DNA-binding protein</fullName>
    </submittedName>
</protein>
<evidence type="ECO:0000256" key="2">
    <source>
        <dbReference type="ARBA" id="ARBA00023125"/>
    </source>
</evidence>